<accession>A0A814I4Y7</accession>
<proteinExistence type="predicted"/>
<organism evidence="1 2">
    <name type="scientific">Adineta steineri</name>
    <dbReference type="NCBI Taxonomy" id="433720"/>
    <lineage>
        <taxon>Eukaryota</taxon>
        <taxon>Metazoa</taxon>
        <taxon>Spiralia</taxon>
        <taxon>Gnathifera</taxon>
        <taxon>Rotifera</taxon>
        <taxon>Eurotatoria</taxon>
        <taxon>Bdelloidea</taxon>
        <taxon>Adinetida</taxon>
        <taxon>Adinetidae</taxon>
        <taxon>Adineta</taxon>
    </lineage>
</organism>
<sequence length="284" mass="33308">MQYYKVDETKFMYKSTLFSSSRQFLTYFSFRTCYSQRNLIDIKIKQNHTSTRINVFIITYSCISLRFNVTKENIERVFPNYVNIYCFKSIPLNDSRIHTSSSSILKKLSSNLLSFINVWTYEIPKYSKNGDLEWSLVFEDDVNFVEPSKFSLSNYINILQDIMQNSEIQLNHGFFYLGICGPTFSKNNTSLVTKFPNNTLLSTKGYGWCAHGMGLTTKRAKEFWTHISSYRPTPDAAVDFFLREYCIRSKTDYYILGSNYHWPPGTRHYGIAYQDRGRFSSGMY</sequence>
<name>A0A814I4Y7_9BILA</name>
<reference evidence="1" key="1">
    <citation type="submission" date="2021-02" db="EMBL/GenBank/DDBJ databases">
        <authorList>
            <person name="Nowell W R."/>
        </authorList>
    </citation>
    <scope>NUCLEOTIDE SEQUENCE</scope>
</reference>
<dbReference type="Proteomes" id="UP000663860">
    <property type="component" value="Unassembled WGS sequence"/>
</dbReference>
<comment type="caution">
    <text evidence="1">The sequence shown here is derived from an EMBL/GenBank/DDBJ whole genome shotgun (WGS) entry which is preliminary data.</text>
</comment>
<evidence type="ECO:0000313" key="1">
    <source>
        <dbReference type="EMBL" id="CAF1017150.1"/>
    </source>
</evidence>
<dbReference type="AlphaFoldDB" id="A0A814I4Y7"/>
<protein>
    <submittedName>
        <fullName evidence="1">Uncharacterized protein</fullName>
    </submittedName>
</protein>
<dbReference type="EMBL" id="CAJNOE010000179">
    <property type="protein sequence ID" value="CAF1017150.1"/>
    <property type="molecule type" value="Genomic_DNA"/>
</dbReference>
<gene>
    <name evidence="1" type="ORF">IZO911_LOCUS18511</name>
</gene>
<evidence type="ECO:0000313" key="2">
    <source>
        <dbReference type="Proteomes" id="UP000663860"/>
    </source>
</evidence>